<organism evidence="6 7">
    <name type="scientific">Mycolicibacterium helvum</name>
    <dbReference type="NCBI Taxonomy" id="1534349"/>
    <lineage>
        <taxon>Bacteria</taxon>
        <taxon>Bacillati</taxon>
        <taxon>Actinomycetota</taxon>
        <taxon>Actinomycetes</taxon>
        <taxon>Mycobacteriales</taxon>
        <taxon>Mycobacteriaceae</taxon>
        <taxon>Mycolicibacterium</taxon>
    </lineage>
</organism>
<dbReference type="FunFam" id="3.40.309.10:FF:000012">
    <property type="entry name" value="Betaine aldehyde dehydrogenase"/>
    <property type="match status" value="1"/>
</dbReference>
<dbReference type="EMBL" id="AP022596">
    <property type="protein sequence ID" value="BBY65509.1"/>
    <property type="molecule type" value="Genomic_DNA"/>
</dbReference>
<gene>
    <name evidence="6" type="ORF">MHEL_37520</name>
</gene>
<dbReference type="InterPro" id="IPR016163">
    <property type="entry name" value="Ald_DH_C"/>
</dbReference>
<evidence type="ECO:0000256" key="3">
    <source>
        <dbReference type="PROSITE-ProRule" id="PRU10007"/>
    </source>
</evidence>
<dbReference type="InterPro" id="IPR016161">
    <property type="entry name" value="Ald_DH/histidinol_DH"/>
</dbReference>
<evidence type="ECO:0000256" key="4">
    <source>
        <dbReference type="RuleBase" id="RU003345"/>
    </source>
</evidence>
<dbReference type="SUPFAM" id="SSF53720">
    <property type="entry name" value="ALDH-like"/>
    <property type="match status" value="1"/>
</dbReference>
<dbReference type="Gene3D" id="3.40.605.10">
    <property type="entry name" value="Aldehyde Dehydrogenase, Chain A, domain 1"/>
    <property type="match status" value="1"/>
</dbReference>
<dbReference type="InterPro" id="IPR016162">
    <property type="entry name" value="Ald_DH_N"/>
</dbReference>
<proteinExistence type="inferred from homology"/>
<dbReference type="Pfam" id="PF00171">
    <property type="entry name" value="Aldedh"/>
    <property type="match status" value="1"/>
</dbReference>
<dbReference type="InterPro" id="IPR016160">
    <property type="entry name" value="Ald_DH_CS_CYS"/>
</dbReference>
<evidence type="ECO:0000259" key="5">
    <source>
        <dbReference type="Pfam" id="PF00171"/>
    </source>
</evidence>
<name>A0A7I7TAN3_9MYCO</name>
<dbReference type="Proteomes" id="UP000467148">
    <property type="component" value="Chromosome"/>
</dbReference>
<evidence type="ECO:0000313" key="7">
    <source>
        <dbReference type="Proteomes" id="UP000467148"/>
    </source>
</evidence>
<keyword evidence="2 4" id="KW-0560">Oxidoreductase</keyword>
<reference evidence="6 7" key="1">
    <citation type="journal article" date="2019" name="Emerg. Microbes Infect.">
        <title>Comprehensive subspecies identification of 175 nontuberculous mycobacteria species based on 7547 genomic profiles.</title>
        <authorList>
            <person name="Matsumoto Y."/>
            <person name="Kinjo T."/>
            <person name="Motooka D."/>
            <person name="Nabeya D."/>
            <person name="Jung N."/>
            <person name="Uechi K."/>
            <person name="Horii T."/>
            <person name="Iida T."/>
            <person name="Fujita J."/>
            <person name="Nakamura S."/>
        </authorList>
    </citation>
    <scope>NUCLEOTIDE SEQUENCE [LARGE SCALE GENOMIC DNA]</scope>
    <source>
        <strain evidence="6 7">JCM 30396</strain>
    </source>
</reference>
<evidence type="ECO:0000256" key="2">
    <source>
        <dbReference type="ARBA" id="ARBA00023002"/>
    </source>
</evidence>
<evidence type="ECO:0000313" key="6">
    <source>
        <dbReference type="EMBL" id="BBY65509.1"/>
    </source>
</evidence>
<dbReference type="PROSITE" id="PS00070">
    <property type="entry name" value="ALDEHYDE_DEHYDR_CYS"/>
    <property type="match status" value="1"/>
</dbReference>
<accession>A0A7I7TAN3</accession>
<dbReference type="Gene3D" id="3.40.309.10">
    <property type="entry name" value="Aldehyde Dehydrogenase, Chain A, domain 2"/>
    <property type="match status" value="1"/>
</dbReference>
<keyword evidence="7" id="KW-1185">Reference proteome</keyword>
<sequence length="490" mass="52405">MTNTLASDVLAVGDVAMLINGMPYEAAAGWIEVESPRDGTVLGRVPRAGEAEIDAAIQAARSAQPAWSDFAPRARGAVFRAIADALEPEVEYLARLCSAENGNALRTQTRGEAAFVVDCFRFFSGLAQEAKGETIPINLDVLDYSRREPLGVVGAIIPWNAPLMLAAVKIAPALLMGNTMVLKTAEDAPFAVLKLAEICQRHLPHGVLNVVTGFGPEAGEALTAHPGVDKLSFTGSTAVGRRIMTKAADRIVPVSLELGGKNPQIVYPDSDDDDVVNGVVSAMRFFRQGQSCTAGSRLFLHRSIADSFTDKLLAAIAQFRVGDPLDETSDIGSIVNRKQYERVCGFIAEGIDQPGATLLAGGLPDGGQHGFYVQPTVFADVQNSWRIAREEIFGPVLCIIPWDDEDDVIAMANDSHYGLSAFIWSKGIATALRTAHRLQAGWVQINQGGGQALGQSYGGVKQSGIGAEFSLEGMLDSYTRRKHISVRIAQ</sequence>
<feature type="active site" evidence="3">
    <location>
        <position position="257"/>
    </location>
</feature>
<feature type="domain" description="Aldehyde dehydrogenase" evidence="5">
    <location>
        <begin position="30"/>
        <end position="484"/>
    </location>
</feature>
<evidence type="ECO:0000256" key="1">
    <source>
        <dbReference type="ARBA" id="ARBA00009986"/>
    </source>
</evidence>
<dbReference type="AlphaFoldDB" id="A0A7I7TAN3"/>
<dbReference type="PANTHER" id="PTHR11699">
    <property type="entry name" value="ALDEHYDE DEHYDROGENASE-RELATED"/>
    <property type="match status" value="1"/>
</dbReference>
<dbReference type="PROSITE" id="PS00687">
    <property type="entry name" value="ALDEHYDE_DEHYDR_GLU"/>
    <property type="match status" value="1"/>
</dbReference>
<dbReference type="InterPro" id="IPR015590">
    <property type="entry name" value="Aldehyde_DH_dom"/>
</dbReference>
<dbReference type="KEGG" id="mhev:MHEL_37520"/>
<comment type="similarity">
    <text evidence="1 4">Belongs to the aldehyde dehydrogenase family.</text>
</comment>
<dbReference type="InterPro" id="IPR029510">
    <property type="entry name" value="Ald_DH_CS_GLU"/>
</dbReference>
<protein>
    <submittedName>
        <fullName evidence="6">Aldehyde dehydrogenase</fullName>
    </submittedName>
</protein>
<dbReference type="GO" id="GO:0016620">
    <property type="term" value="F:oxidoreductase activity, acting on the aldehyde or oxo group of donors, NAD or NADP as acceptor"/>
    <property type="evidence" value="ECO:0007669"/>
    <property type="project" value="InterPro"/>
</dbReference>
<dbReference type="RefSeq" id="WP_163749580.1">
    <property type="nucleotide sequence ID" value="NZ_AP022596.1"/>
</dbReference>
<dbReference type="FunFam" id="3.40.605.10:FF:000007">
    <property type="entry name" value="NAD/NADP-dependent betaine aldehyde dehydrogenase"/>
    <property type="match status" value="1"/>
</dbReference>